<dbReference type="RefSeq" id="WP_092685220.1">
    <property type="nucleotide sequence ID" value="NZ_FNMZ01000012.1"/>
</dbReference>
<accession>A0A1H3FFT8</accession>
<dbReference type="PANTHER" id="PTHR34075">
    <property type="entry name" value="BLR3430 PROTEIN"/>
    <property type="match status" value="1"/>
</dbReference>
<keyword evidence="3" id="KW-1185">Reference proteome</keyword>
<dbReference type="EMBL" id="FNMZ01000012">
    <property type="protein sequence ID" value="SDX89238.1"/>
    <property type="molecule type" value="Genomic_DNA"/>
</dbReference>
<gene>
    <name evidence="2" type="ORF">SAMN05444336_11274</name>
</gene>
<evidence type="ECO:0000259" key="1">
    <source>
        <dbReference type="Pfam" id="PF01796"/>
    </source>
</evidence>
<feature type="domain" description="ChsH2 C-terminal OB-fold" evidence="1">
    <location>
        <begin position="54"/>
        <end position="112"/>
    </location>
</feature>
<dbReference type="InterPro" id="IPR002878">
    <property type="entry name" value="ChsH2_C"/>
</dbReference>
<dbReference type="OrthoDB" id="3182121at2"/>
<organism evidence="2 3">
    <name type="scientific">Albimonas donghaensis</name>
    <dbReference type="NCBI Taxonomy" id="356660"/>
    <lineage>
        <taxon>Bacteria</taxon>
        <taxon>Pseudomonadati</taxon>
        <taxon>Pseudomonadota</taxon>
        <taxon>Alphaproteobacteria</taxon>
        <taxon>Rhodobacterales</taxon>
        <taxon>Paracoccaceae</taxon>
        <taxon>Albimonas</taxon>
    </lineage>
</organism>
<name>A0A1H3FFT8_9RHOB</name>
<protein>
    <recommendedName>
        <fullName evidence="1">ChsH2 C-terminal OB-fold domain-containing protein</fullName>
    </recommendedName>
</protein>
<dbReference type="STRING" id="356660.SAMN05444336_11274"/>
<dbReference type="Proteomes" id="UP000199118">
    <property type="component" value="Unassembled WGS sequence"/>
</dbReference>
<dbReference type="AlphaFoldDB" id="A0A1H3FFT8"/>
<sequence>MTAPAPETGIKPEADWLAHLAAGRFMLPRAKASGQVFWHPRVAEPRTGDTDLEWVEATGRGVVYSTSVMRMRPPKPSYNVALIDLEEGPRMMSRVDGLPPEEVRIGMKVQAKIIEEDGAPLLVFLPVGGA</sequence>
<dbReference type="SUPFAM" id="SSF50249">
    <property type="entry name" value="Nucleic acid-binding proteins"/>
    <property type="match status" value="1"/>
</dbReference>
<dbReference type="InterPro" id="IPR012340">
    <property type="entry name" value="NA-bd_OB-fold"/>
</dbReference>
<dbReference type="Pfam" id="PF01796">
    <property type="entry name" value="OB_ChsH2_C"/>
    <property type="match status" value="1"/>
</dbReference>
<dbReference type="PANTHER" id="PTHR34075:SF5">
    <property type="entry name" value="BLR3430 PROTEIN"/>
    <property type="match status" value="1"/>
</dbReference>
<reference evidence="2 3" key="1">
    <citation type="submission" date="2016-10" db="EMBL/GenBank/DDBJ databases">
        <authorList>
            <person name="de Groot N.N."/>
        </authorList>
    </citation>
    <scope>NUCLEOTIDE SEQUENCE [LARGE SCALE GENOMIC DNA]</scope>
    <source>
        <strain evidence="2 3">DSM 17890</strain>
    </source>
</reference>
<proteinExistence type="predicted"/>
<evidence type="ECO:0000313" key="3">
    <source>
        <dbReference type="Proteomes" id="UP000199118"/>
    </source>
</evidence>
<dbReference type="InterPro" id="IPR052513">
    <property type="entry name" value="Thioester_dehydratase-like"/>
</dbReference>
<evidence type="ECO:0000313" key="2">
    <source>
        <dbReference type="EMBL" id="SDX89238.1"/>
    </source>
</evidence>